<dbReference type="Gene3D" id="3.20.20.70">
    <property type="entry name" value="Aldolase class I"/>
    <property type="match status" value="1"/>
</dbReference>
<organism evidence="10 11">
    <name type="scientific">Stella humosa</name>
    <dbReference type="NCBI Taxonomy" id="94"/>
    <lineage>
        <taxon>Bacteria</taxon>
        <taxon>Pseudomonadati</taxon>
        <taxon>Pseudomonadota</taxon>
        <taxon>Alphaproteobacteria</taxon>
        <taxon>Rhodospirillales</taxon>
        <taxon>Stellaceae</taxon>
        <taxon>Stella</taxon>
    </lineage>
</organism>
<evidence type="ECO:0000256" key="5">
    <source>
        <dbReference type="ARBA" id="ARBA00022723"/>
    </source>
</evidence>
<dbReference type="InterPro" id="IPR001155">
    <property type="entry name" value="OxRdtase_FMN_N"/>
</dbReference>
<keyword evidence="7" id="KW-0408">Iron</keyword>
<dbReference type="GO" id="GO:0010181">
    <property type="term" value="F:FMN binding"/>
    <property type="evidence" value="ECO:0007669"/>
    <property type="project" value="InterPro"/>
</dbReference>
<dbReference type="PANTHER" id="PTHR42917">
    <property type="entry name" value="2,4-DIENOYL-COA REDUCTASE"/>
    <property type="match status" value="1"/>
</dbReference>
<dbReference type="AlphaFoldDB" id="A0A3N1KRV4"/>
<gene>
    <name evidence="10" type="ORF">EDC65_4854</name>
</gene>
<dbReference type="CDD" id="cd04747">
    <property type="entry name" value="OYE_like_5_FMN"/>
    <property type="match status" value="1"/>
</dbReference>
<feature type="domain" description="NADH:flavin oxidoreductase/NADH oxidase N-terminal" evidence="9">
    <location>
        <begin position="15"/>
        <end position="361"/>
    </location>
</feature>
<dbReference type="InterPro" id="IPR013785">
    <property type="entry name" value="Aldolase_TIM"/>
</dbReference>
<protein>
    <submittedName>
        <fullName evidence="10">2,4-dienoyl-CoA reductase-like NADH-dependent reductase (Old Yellow Enzyme family)</fullName>
    </submittedName>
</protein>
<dbReference type="RefSeq" id="WP_123694458.1">
    <property type="nucleotide sequence ID" value="NZ_AP019700.1"/>
</dbReference>
<keyword evidence="4" id="KW-0288">FMN</keyword>
<name>A0A3N1KRV4_9PROT</name>
<keyword evidence="6" id="KW-0560">Oxidoreductase</keyword>
<comment type="cofactor">
    <cofactor evidence="1">
        <name>FMN</name>
        <dbReference type="ChEBI" id="CHEBI:58210"/>
    </cofactor>
</comment>
<sequence length="374" mass="39400">MTAKRSTDEAHAAALWQPFRAGPLTLPNRFVMAPMTRRRSPGGIPGADVAAYYARRAAGGTGLIVTEGTYVDHPTAGGSAEVPRFDESTASAWGHVVERVHAEGAAIFPQLWHIGTGRDPGAPPFPDAPVLGPSGLDLAGLPKGRAATEAEIADLVDAYARGAALARRIGFDGVEVHAAHGYLIDQFLWDRTNRRTDGYGGDARGRARFAAEIVAAIRAATGPDFPIAFRFSQWKVHHYDACNAETPDELRDLLAPIAAAGVTLFHVSVRRYWEAAFAGSDLTLAGWTRNLFGLPTITVGSVGLGGPFVAGADAGGAVPAADLAPLVARFEAGEFDLVAVGRALIADPGWVAKVRDGRMDELVGFTPEATKTFA</sequence>
<dbReference type="Proteomes" id="UP000278222">
    <property type="component" value="Unassembled WGS sequence"/>
</dbReference>
<dbReference type="EMBL" id="RJKX01000017">
    <property type="protein sequence ID" value="ROP83321.1"/>
    <property type="molecule type" value="Genomic_DNA"/>
</dbReference>
<evidence type="ECO:0000313" key="10">
    <source>
        <dbReference type="EMBL" id="ROP83321.1"/>
    </source>
</evidence>
<reference evidence="10 11" key="1">
    <citation type="submission" date="2018-11" db="EMBL/GenBank/DDBJ databases">
        <title>Genomic Encyclopedia of Type Strains, Phase IV (KMG-IV): sequencing the most valuable type-strain genomes for metagenomic binning, comparative biology and taxonomic classification.</title>
        <authorList>
            <person name="Goeker M."/>
        </authorList>
    </citation>
    <scope>NUCLEOTIDE SEQUENCE [LARGE SCALE GENOMIC DNA]</scope>
    <source>
        <strain evidence="10 11">DSM 5900</strain>
    </source>
</reference>
<evidence type="ECO:0000256" key="2">
    <source>
        <dbReference type="ARBA" id="ARBA00001966"/>
    </source>
</evidence>
<evidence type="ECO:0000259" key="9">
    <source>
        <dbReference type="Pfam" id="PF00724"/>
    </source>
</evidence>
<dbReference type="OrthoDB" id="9804454at2"/>
<comment type="cofactor">
    <cofactor evidence="2">
        <name>[4Fe-4S] cluster</name>
        <dbReference type="ChEBI" id="CHEBI:49883"/>
    </cofactor>
</comment>
<dbReference type="GO" id="GO:0046872">
    <property type="term" value="F:metal ion binding"/>
    <property type="evidence" value="ECO:0007669"/>
    <property type="project" value="UniProtKB-KW"/>
</dbReference>
<dbReference type="PANTHER" id="PTHR42917:SF2">
    <property type="entry name" value="2,4-DIENOYL-COA REDUCTASE [(2E)-ENOYL-COA-PRODUCING]"/>
    <property type="match status" value="1"/>
</dbReference>
<proteinExistence type="predicted"/>
<evidence type="ECO:0000256" key="1">
    <source>
        <dbReference type="ARBA" id="ARBA00001917"/>
    </source>
</evidence>
<keyword evidence="11" id="KW-1185">Reference proteome</keyword>
<evidence type="ECO:0000256" key="6">
    <source>
        <dbReference type="ARBA" id="ARBA00023002"/>
    </source>
</evidence>
<evidence type="ECO:0000256" key="4">
    <source>
        <dbReference type="ARBA" id="ARBA00022643"/>
    </source>
</evidence>
<accession>A0A3N1KRV4</accession>
<dbReference type="GO" id="GO:0016491">
    <property type="term" value="F:oxidoreductase activity"/>
    <property type="evidence" value="ECO:0007669"/>
    <property type="project" value="UniProtKB-KW"/>
</dbReference>
<evidence type="ECO:0000256" key="8">
    <source>
        <dbReference type="ARBA" id="ARBA00023014"/>
    </source>
</evidence>
<keyword evidence="5" id="KW-0479">Metal-binding</keyword>
<comment type="caution">
    <text evidence="10">The sequence shown here is derived from an EMBL/GenBank/DDBJ whole genome shotgun (WGS) entry which is preliminary data.</text>
</comment>
<keyword evidence="8" id="KW-0411">Iron-sulfur</keyword>
<dbReference type="Pfam" id="PF00724">
    <property type="entry name" value="Oxidored_FMN"/>
    <property type="match status" value="1"/>
</dbReference>
<evidence type="ECO:0000256" key="7">
    <source>
        <dbReference type="ARBA" id="ARBA00023004"/>
    </source>
</evidence>
<dbReference type="GO" id="GO:0051536">
    <property type="term" value="F:iron-sulfur cluster binding"/>
    <property type="evidence" value="ECO:0007669"/>
    <property type="project" value="UniProtKB-KW"/>
</dbReference>
<dbReference type="SUPFAM" id="SSF51395">
    <property type="entry name" value="FMN-linked oxidoreductases"/>
    <property type="match status" value="1"/>
</dbReference>
<evidence type="ECO:0000256" key="3">
    <source>
        <dbReference type="ARBA" id="ARBA00022630"/>
    </source>
</evidence>
<dbReference type="FunFam" id="3.20.20.70:FF:000262">
    <property type="entry name" value="NADH:flavin oxidoreductase"/>
    <property type="match status" value="1"/>
</dbReference>
<keyword evidence="3" id="KW-0285">Flavoprotein</keyword>
<evidence type="ECO:0000313" key="11">
    <source>
        <dbReference type="Proteomes" id="UP000278222"/>
    </source>
</evidence>
<dbReference type="InterPro" id="IPR051793">
    <property type="entry name" value="NADH:flavin_oxidoreductase"/>
</dbReference>